<dbReference type="AlphaFoldDB" id="A0AA36G1F8"/>
<feature type="transmembrane region" description="Helical" evidence="2">
    <location>
        <begin position="21"/>
        <end position="48"/>
    </location>
</feature>
<dbReference type="SUPFAM" id="SSF81321">
    <property type="entry name" value="Family A G protein-coupled receptor-like"/>
    <property type="match status" value="1"/>
</dbReference>
<organism evidence="3 4">
    <name type="scientific">Mesorhabditis spiculigera</name>
    <dbReference type="NCBI Taxonomy" id="96644"/>
    <lineage>
        <taxon>Eukaryota</taxon>
        <taxon>Metazoa</taxon>
        <taxon>Ecdysozoa</taxon>
        <taxon>Nematoda</taxon>
        <taxon>Chromadorea</taxon>
        <taxon>Rhabditida</taxon>
        <taxon>Rhabditina</taxon>
        <taxon>Rhabditomorpha</taxon>
        <taxon>Rhabditoidea</taxon>
        <taxon>Rhabditidae</taxon>
        <taxon>Mesorhabditinae</taxon>
        <taxon>Mesorhabditis</taxon>
    </lineage>
</organism>
<feature type="region of interest" description="Disordered" evidence="1">
    <location>
        <begin position="102"/>
        <end position="126"/>
    </location>
</feature>
<dbReference type="Pfam" id="PF10326">
    <property type="entry name" value="7TM_GPCR_Str"/>
    <property type="match status" value="1"/>
</dbReference>
<feature type="non-terminal residue" evidence="3">
    <location>
        <position position="1"/>
    </location>
</feature>
<accession>A0AA36G1F8</accession>
<evidence type="ECO:0000313" key="3">
    <source>
        <dbReference type="EMBL" id="CAJ0569712.1"/>
    </source>
</evidence>
<reference evidence="3" key="1">
    <citation type="submission" date="2023-06" db="EMBL/GenBank/DDBJ databases">
        <authorList>
            <person name="Delattre M."/>
        </authorList>
    </citation>
    <scope>NUCLEOTIDE SEQUENCE</scope>
    <source>
        <strain evidence="3">AF72</strain>
    </source>
</reference>
<protein>
    <recommendedName>
        <fullName evidence="5">G protein-coupled receptor</fullName>
    </recommendedName>
</protein>
<dbReference type="PANTHER" id="PTHR22943:SF248">
    <property type="entry name" value="SEVEN TM RECEPTOR"/>
    <property type="match status" value="1"/>
</dbReference>
<keyword evidence="4" id="KW-1185">Reference proteome</keyword>
<feature type="transmembrane region" description="Helical" evidence="2">
    <location>
        <begin position="54"/>
        <end position="75"/>
    </location>
</feature>
<keyword evidence="2" id="KW-1133">Transmembrane helix</keyword>
<evidence type="ECO:0000256" key="1">
    <source>
        <dbReference type="SAM" id="MobiDB-lite"/>
    </source>
</evidence>
<dbReference type="EMBL" id="CATQJA010002102">
    <property type="protein sequence ID" value="CAJ0569712.1"/>
    <property type="molecule type" value="Genomic_DNA"/>
</dbReference>
<dbReference type="InterPro" id="IPR019428">
    <property type="entry name" value="7TM_GPCR_serpentine_rcpt_Str"/>
</dbReference>
<gene>
    <name evidence="3" type="ORF">MSPICULIGERA_LOCUS8179</name>
</gene>
<evidence type="ECO:0000313" key="4">
    <source>
        <dbReference type="Proteomes" id="UP001177023"/>
    </source>
</evidence>
<evidence type="ECO:0008006" key="5">
    <source>
        <dbReference type="Google" id="ProtNLM"/>
    </source>
</evidence>
<proteinExistence type="predicted"/>
<dbReference type="PANTHER" id="PTHR22943">
    <property type="entry name" value="7-TRANSMEMBRANE DOMAIN RECEPTOR C.ELEGANS"/>
    <property type="match status" value="1"/>
</dbReference>
<name>A0AA36G1F8_9BILA</name>
<evidence type="ECO:0000256" key="2">
    <source>
        <dbReference type="SAM" id="Phobius"/>
    </source>
</evidence>
<keyword evidence="2" id="KW-0472">Membrane</keyword>
<dbReference type="Proteomes" id="UP001177023">
    <property type="component" value="Unassembled WGS sequence"/>
</dbReference>
<comment type="caution">
    <text evidence="3">The sequence shown here is derived from an EMBL/GenBank/DDBJ whole genome shotgun (WGS) entry which is preliminary data.</text>
</comment>
<sequence length="126" mass="13934">MLQTKAASDKTRNMQKELFKALVLQLTMPAIFVYTPMSIAFLGGLVGIQTFPIGTFNIILMLDPILEPIVIVWFVKCYRYPILRMLCCGNSRLANYVADSSNAKQSMEAPTAPSGLVTESARKVEA</sequence>
<keyword evidence="2" id="KW-0812">Transmembrane</keyword>